<dbReference type="InterPro" id="IPR039246">
    <property type="entry name" value="Flagellar_FlgA"/>
</dbReference>
<evidence type="ECO:0000256" key="1">
    <source>
        <dbReference type="ARBA" id="ARBA00004418"/>
    </source>
</evidence>
<keyword evidence="3" id="KW-0574">Periplasm</keyword>
<dbReference type="PANTHER" id="PTHR36307">
    <property type="entry name" value="FLAGELLA BASAL BODY P-RING FORMATION PROTEIN FLGA"/>
    <property type="match status" value="1"/>
</dbReference>
<organism evidence="5">
    <name type="scientific">marine metagenome</name>
    <dbReference type="NCBI Taxonomy" id="408172"/>
    <lineage>
        <taxon>unclassified sequences</taxon>
        <taxon>metagenomes</taxon>
        <taxon>ecological metagenomes</taxon>
    </lineage>
</organism>
<proteinExistence type="predicted"/>
<dbReference type="PANTHER" id="PTHR36307:SF1">
    <property type="entry name" value="FLAGELLA BASAL BODY P-RING FORMATION PROTEIN FLGA"/>
    <property type="match status" value="1"/>
</dbReference>
<dbReference type="AlphaFoldDB" id="A0A381MYT7"/>
<dbReference type="Gene3D" id="2.30.30.760">
    <property type="match status" value="1"/>
</dbReference>
<protein>
    <recommendedName>
        <fullName evidence="4">SAF domain-containing protein</fullName>
    </recommendedName>
</protein>
<dbReference type="InterPro" id="IPR017585">
    <property type="entry name" value="SAF_FlgA"/>
</dbReference>
<dbReference type="Gene3D" id="3.90.1210.10">
    <property type="entry name" value="Antifreeze-like/N-acetylneuraminic acid synthase C-terminal domain"/>
    <property type="match status" value="1"/>
</dbReference>
<evidence type="ECO:0000256" key="3">
    <source>
        <dbReference type="ARBA" id="ARBA00022764"/>
    </source>
</evidence>
<feature type="domain" description="SAF" evidence="4">
    <location>
        <begin position="220"/>
        <end position="282"/>
    </location>
</feature>
<reference evidence="5" key="1">
    <citation type="submission" date="2018-05" db="EMBL/GenBank/DDBJ databases">
        <authorList>
            <person name="Lanie J.A."/>
            <person name="Ng W.-L."/>
            <person name="Kazmierczak K.M."/>
            <person name="Andrzejewski T.M."/>
            <person name="Davidsen T.M."/>
            <person name="Wayne K.J."/>
            <person name="Tettelin H."/>
            <person name="Glass J.I."/>
            <person name="Rusch D."/>
            <person name="Podicherti R."/>
            <person name="Tsui H.-C.T."/>
            <person name="Winkler M.E."/>
        </authorList>
    </citation>
    <scope>NUCLEOTIDE SEQUENCE</scope>
</reference>
<gene>
    <name evidence="5" type="ORF">METZ01_LOCUS311</name>
</gene>
<evidence type="ECO:0000256" key="2">
    <source>
        <dbReference type="ARBA" id="ARBA00022729"/>
    </source>
</evidence>
<sequence>MPSLAHLIIKTKGIAMRPYPYRYGLLVLLFLLYSGTVFSTGNTAPEAQQIKIFLPQSSVINSDEYRLGEIAQLEGEDFILLDRLAKVVIGRAPLPGRKLTVTRSLILSRLRSHKVNIKKFVFPGSDSTSIQRAALKISGNDIEQVVLNHIKESNESSGLKPRLLAKIRDIFLPRGQVSYVISSKGNYKKEGGYRNYEVEFSVDGKAIRKVSVRTYLKIYKEVYVARNTIKRNHIIEESDLLKIRKNVDRMPREYVTDKEQLIGKISTRTINPSEAIQGNTLADPPLVKSGDRLQIVFETPFIRLSAPGISLAKGRKGERIPVKNADSKIVVFATVKTRNIVLVN</sequence>
<dbReference type="NCBIfam" id="TIGR03170">
    <property type="entry name" value="flgA_cterm"/>
    <property type="match status" value="1"/>
</dbReference>
<dbReference type="InterPro" id="IPR013974">
    <property type="entry name" value="SAF"/>
</dbReference>
<keyword evidence="2" id="KW-0732">Signal</keyword>
<evidence type="ECO:0000313" key="5">
    <source>
        <dbReference type="EMBL" id="SUZ47457.1"/>
    </source>
</evidence>
<evidence type="ECO:0000259" key="4">
    <source>
        <dbReference type="SMART" id="SM00858"/>
    </source>
</evidence>
<dbReference type="Pfam" id="PF13144">
    <property type="entry name" value="ChapFlgA"/>
    <property type="match status" value="1"/>
</dbReference>
<dbReference type="CDD" id="cd11614">
    <property type="entry name" value="SAF_CpaB_FlgA_like"/>
    <property type="match status" value="1"/>
</dbReference>
<comment type="subcellular location">
    <subcellularLocation>
        <location evidence="1">Periplasm</location>
    </subcellularLocation>
</comment>
<dbReference type="GO" id="GO:0044780">
    <property type="term" value="P:bacterial-type flagellum assembly"/>
    <property type="evidence" value="ECO:0007669"/>
    <property type="project" value="InterPro"/>
</dbReference>
<accession>A0A381MYT7</accession>
<dbReference type="EMBL" id="UINC01000017">
    <property type="protein sequence ID" value="SUZ47457.1"/>
    <property type="molecule type" value="Genomic_DNA"/>
</dbReference>
<dbReference type="GO" id="GO:0042597">
    <property type="term" value="C:periplasmic space"/>
    <property type="evidence" value="ECO:0007669"/>
    <property type="project" value="UniProtKB-SubCell"/>
</dbReference>
<name>A0A381MYT7_9ZZZZ</name>
<dbReference type="SMART" id="SM00858">
    <property type="entry name" value="SAF"/>
    <property type="match status" value="1"/>
</dbReference>